<protein>
    <submittedName>
        <fullName evidence="4">Zinc-ribbon domain-containing protein</fullName>
    </submittedName>
</protein>
<organism evidence="4 5">
    <name type="scientific">Hespellia stercorisuis DSM 15480</name>
    <dbReference type="NCBI Taxonomy" id="1121950"/>
    <lineage>
        <taxon>Bacteria</taxon>
        <taxon>Bacillati</taxon>
        <taxon>Bacillota</taxon>
        <taxon>Clostridia</taxon>
        <taxon>Lachnospirales</taxon>
        <taxon>Lachnospiraceae</taxon>
        <taxon>Hespellia</taxon>
    </lineage>
</organism>
<feature type="transmembrane region" description="Helical" evidence="2">
    <location>
        <begin position="95"/>
        <end position="112"/>
    </location>
</feature>
<evidence type="ECO:0000259" key="3">
    <source>
        <dbReference type="Pfam" id="PF13240"/>
    </source>
</evidence>
<accession>A0A1M6NUW9</accession>
<name>A0A1M6NUW9_9FIRM</name>
<evidence type="ECO:0000313" key="5">
    <source>
        <dbReference type="Proteomes" id="UP000184301"/>
    </source>
</evidence>
<keyword evidence="2" id="KW-0472">Membrane</keyword>
<gene>
    <name evidence="4" type="ORF">SAMN02745243_01912</name>
</gene>
<dbReference type="RefSeq" id="WP_073109190.1">
    <property type="nucleotide sequence ID" value="NZ_FQZY01000025.1"/>
</dbReference>
<feature type="transmembrane region" description="Helical" evidence="2">
    <location>
        <begin position="133"/>
        <end position="152"/>
    </location>
</feature>
<proteinExistence type="predicted"/>
<keyword evidence="2" id="KW-1133">Transmembrane helix</keyword>
<sequence>MFCANCGKEVEKEWKVCPNCGKMLNESATFEGRINKEMQPDERASDSDEDIKLLKAMWKEHPVRFVLCVPILLYIIYRLFNVLTTDFSVILPEIFRFYGEGSICSLGLWLAYGPNNYKELENDVKGTQRKHSAGIIIIANIVVALIVWNVFFSSSNEEAENKGPSTEVSQTASKENDTEQIADMTIEEYVDSCVSVTADDLARNPEAYIGENIIMEGIFSIVFDDIFIGLWEGQGGLEVSYKEKNVYNANGEVIGNVISGDYGYAAGVFRGDNNFGNPYMDGVLIIVTEER</sequence>
<reference evidence="4 5" key="1">
    <citation type="submission" date="2016-11" db="EMBL/GenBank/DDBJ databases">
        <authorList>
            <person name="Jaros S."/>
            <person name="Januszkiewicz K."/>
            <person name="Wedrychowicz H."/>
        </authorList>
    </citation>
    <scope>NUCLEOTIDE SEQUENCE [LARGE SCALE GENOMIC DNA]</scope>
    <source>
        <strain evidence="4 5">DSM 15480</strain>
    </source>
</reference>
<dbReference type="STRING" id="1121950.SAMN02745243_01912"/>
<dbReference type="Pfam" id="PF13240">
    <property type="entry name" value="Zn_Ribbon_1"/>
    <property type="match status" value="1"/>
</dbReference>
<keyword evidence="2" id="KW-0812">Transmembrane</keyword>
<dbReference type="AlphaFoldDB" id="A0A1M6NUW9"/>
<dbReference type="InterPro" id="IPR026870">
    <property type="entry name" value="Zinc_ribbon_dom"/>
</dbReference>
<feature type="region of interest" description="Disordered" evidence="1">
    <location>
        <begin position="157"/>
        <end position="177"/>
    </location>
</feature>
<evidence type="ECO:0000256" key="2">
    <source>
        <dbReference type="SAM" id="Phobius"/>
    </source>
</evidence>
<dbReference type="Proteomes" id="UP000184301">
    <property type="component" value="Unassembled WGS sequence"/>
</dbReference>
<keyword evidence="5" id="KW-1185">Reference proteome</keyword>
<dbReference type="EMBL" id="FQZY01000025">
    <property type="protein sequence ID" value="SHJ99404.1"/>
    <property type="molecule type" value="Genomic_DNA"/>
</dbReference>
<evidence type="ECO:0000256" key="1">
    <source>
        <dbReference type="SAM" id="MobiDB-lite"/>
    </source>
</evidence>
<dbReference type="OrthoDB" id="2044635at2"/>
<evidence type="ECO:0000313" key="4">
    <source>
        <dbReference type="EMBL" id="SHJ99404.1"/>
    </source>
</evidence>
<feature type="transmembrane region" description="Helical" evidence="2">
    <location>
        <begin position="62"/>
        <end position="80"/>
    </location>
</feature>
<feature type="compositionally biased region" description="Polar residues" evidence="1">
    <location>
        <begin position="163"/>
        <end position="173"/>
    </location>
</feature>
<feature type="domain" description="Zinc-ribbon" evidence="3">
    <location>
        <begin position="2"/>
        <end position="23"/>
    </location>
</feature>